<evidence type="ECO:0000313" key="2">
    <source>
        <dbReference type="Proteomes" id="UP000002207"/>
    </source>
</evidence>
<accession>C1F8H6</accession>
<keyword evidence="1" id="KW-0489">Methyltransferase</keyword>
<dbReference type="EMBL" id="CP001472">
    <property type="protein sequence ID" value="ACO32396.1"/>
    <property type="molecule type" value="Genomic_DNA"/>
</dbReference>
<dbReference type="SUPFAM" id="SSF53335">
    <property type="entry name" value="S-adenosyl-L-methionine-dependent methyltransferases"/>
    <property type="match status" value="1"/>
</dbReference>
<dbReference type="InterPro" id="IPR029063">
    <property type="entry name" value="SAM-dependent_MTases_sf"/>
</dbReference>
<dbReference type="STRING" id="240015.ACP_0100"/>
<dbReference type="Proteomes" id="UP000002207">
    <property type="component" value="Chromosome"/>
</dbReference>
<keyword evidence="1" id="KW-0808">Transferase</keyword>
<dbReference type="eggNOG" id="COG2265">
    <property type="taxonomic scope" value="Bacteria"/>
</dbReference>
<dbReference type="InParanoid" id="C1F8H6"/>
<protein>
    <submittedName>
        <fullName evidence="1">Methyltransferase, FkbM family</fullName>
    </submittedName>
</protein>
<keyword evidence="2" id="KW-1185">Reference proteome</keyword>
<gene>
    <name evidence="1" type="ordered locus">ACP_0100</name>
</gene>
<dbReference type="PANTHER" id="PTHR34203:SF13">
    <property type="entry name" value="EXPRESSED PROTEIN"/>
    <property type="match status" value="1"/>
</dbReference>
<dbReference type="KEGG" id="aca:ACP_0100"/>
<evidence type="ECO:0000313" key="1">
    <source>
        <dbReference type="EMBL" id="ACO32396.1"/>
    </source>
</evidence>
<dbReference type="AlphaFoldDB" id="C1F8H6"/>
<dbReference type="GO" id="GO:0032259">
    <property type="term" value="P:methylation"/>
    <property type="evidence" value="ECO:0007669"/>
    <property type="project" value="UniProtKB-KW"/>
</dbReference>
<organism evidence="1 2">
    <name type="scientific">Acidobacterium capsulatum (strain ATCC 51196 / DSM 11244 / BCRC 80197 / JCM 7670 / NBRC 15755 / NCIMB 13165 / 161)</name>
    <dbReference type="NCBI Taxonomy" id="240015"/>
    <lineage>
        <taxon>Bacteria</taxon>
        <taxon>Pseudomonadati</taxon>
        <taxon>Acidobacteriota</taxon>
        <taxon>Terriglobia</taxon>
        <taxon>Terriglobales</taxon>
        <taxon>Acidobacteriaceae</taxon>
        <taxon>Acidobacterium</taxon>
    </lineage>
</organism>
<dbReference type="RefSeq" id="WP_012680508.1">
    <property type="nucleotide sequence ID" value="NC_012483.1"/>
</dbReference>
<dbReference type="OrthoDB" id="9812600at2"/>
<sequence>MKPISRMMAEYSQLYEILDPGDFAYLLLQTAHHAPEILKTHKLTALDAAMSRDLIVHYRKHDVAIPVAQIDGLLAGKNDNPTFGNVREMCGRDCYLAPMSLPASAGAVLDLGANRGLFGLLALVTMGAEFVVAVEPVAHYEPIQKLLIRANGFSPTCTVRYNRLIGSPAMERQNPSNYVSVNTVVKEQGIQGIGFAKIDIEGCEKDLFREPEWLALVDNLAMELHGHMAGDLSLIPRALTEYGFAYRSTGQSGEEAPLEKSMFLYASRTGSLHPRAVNVH</sequence>
<name>C1F8H6_ACIC5</name>
<dbReference type="HOGENOM" id="CLU_1037507_0_0_0"/>
<dbReference type="GO" id="GO:0008168">
    <property type="term" value="F:methyltransferase activity"/>
    <property type="evidence" value="ECO:0007669"/>
    <property type="project" value="UniProtKB-KW"/>
</dbReference>
<dbReference type="PANTHER" id="PTHR34203">
    <property type="entry name" value="METHYLTRANSFERASE, FKBM FAMILY PROTEIN"/>
    <property type="match status" value="1"/>
</dbReference>
<dbReference type="InterPro" id="IPR052514">
    <property type="entry name" value="SAM-dependent_MTase"/>
</dbReference>
<proteinExistence type="predicted"/>
<reference evidence="1 2" key="1">
    <citation type="journal article" date="2009" name="Appl. Environ. Microbiol.">
        <title>Three genomes from the phylum Acidobacteria provide insight into the lifestyles of these microorganisms in soils.</title>
        <authorList>
            <person name="Ward N.L."/>
            <person name="Challacombe J.F."/>
            <person name="Janssen P.H."/>
            <person name="Henrissat B."/>
            <person name="Coutinho P.M."/>
            <person name="Wu M."/>
            <person name="Xie G."/>
            <person name="Haft D.H."/>
            <person name="Sait M."/>
            <person name="Badger J."/>
            <person name="Barabote R.D."/>
            <person name="Bradley B."/>
            <person name="Brettin T.S."/>
            <person name="Brinkac L.M."/>
            <person name="Bruce D."/>
            <person name="Creasy T."/>
            <person name="Daugherty S.C."/>
            <person name="Davidsen T.M."/>
            <person name="DeBoy R.T."/>
            <person name="Detter J.C."/>
            <person name="Dodson R.J."/>
            <person name="Durkin A.S."/>
            <person name="Ganapathy A."/>
            <person name="Gwinn-Giglio M."/>
            <person name="Han C.S."/>
            <person name="Khouri H."/>
            <person name="Kiss H."/>
            <person name="Kothari S.P."/>
            <person name="Madupu R."/>
            <person name="Nelson K.E."/>
            <person name="Nelson W.C."/>
            <person name="Paulsen I."/>
            <person name="Penn K."/>
            <person name="Ren Q."/>
            <person name="Rosovitz M.J."/>
            <person name="Selengut J.D."/>
            <person name="Shrivastava S."/>
            <person name="Sullivan S.A."/>
            <person name="Tapia R."/>
            <person name="Thompson L.S."/>
            <person name="Watkins K.L."/>
            <person name="Yang Q."/>
            <person name="Yu C."/>
            <person name="Zafar N."/>
            <person name="Zhou L."/>
            <person name="Kuske C.R."/>
        </authorList>
    </citation>
    <scope>NUCLEOTIDE SEQUENCE [LARGE SCALE GENOMIC DNA]</scope>
    <source>
        <strain evidence="2">ATCC 51196 / DSM 11244 / BCRC 80197 / JCM 7670 / NBRC 15755 / NCIMB 13165 / 161</strain>
    </source>
</reference>